<keyword evidence="2" id="KW-0812">Transmembrane</keyword>
<reference evidence="3" key="1">
    <citation type="submission" date="2021-01" db="EMBL/GenBank/DDBJ databases">
        <authorList>
            <person name="Corre E."/>
            <person name="Pelletier E."/>
            <person name="Niang G."/>
            <person name="Scheremetjew M."/>
            <person name="Finn R."/>
            <person name="Kale V."/>
            <person name="Holt S."/>
            <person name="Cochrane G."/>
            <person name="Meng A."/>
            <person name="Brown T."/>
            <person name="Cohen L."/>
        </authorList>
    </citation>
    <scope>NUCLEOTIDE SEQUENCE</scope>
    <source>
        <strain evidence="3">RCC856</strain>
    </source>
</reference>
<feature type="compositionally biased region" description="Low complexity" evidence="1">
    <location>
        <begin position="43"/>
        <end position="52"/>
    </location>
</feature>
<gene>
    <name evidence="3" type="ORF">CLAU1311_LOCUS4830</name>
</gene>
<feature type="transmembrane region" description="Helical" evidence="2">
    <location>
        <begin position="98"/>
        <end position="123"/>
    </location>
</feature>
<sequence length="187" mass="18730">MTYISSSGEIVPDKLPNAPLPSPPQVAHRRRIRGQSGSGGGASSSSSFSGAGASAGGGHHRHGDAGSLGGIHFINRDSALFGLPDVDIFGTRVQGLHILLVIGSFLLIGWRAIFVALLLYILAVQPNGHEAAVKAHSSGPNTPRAGTPARESSGAGGSGGRTFSGGGSGQSSTKGLFKGTGHKLGCA</sequence>
<evidence type="ECO:0000256" key="1">
    <source>
        <dbReference type="SAM" id="MobiDB-lite"/>
    </source>
</evidence>
<feature type="region of interest" description="Disordered" evidence="1">
    <location>
        <begin position="133"/>
        <end position="187"/>
    </location>
</feature>
<dbReference type="AlphaFoldDB" id="A0A7S2Z375"/>
<proteinExistence type="predicted"/>
<name>A0A7S2Z375_9CHLO</name>
<keyword evidence="2" id="KW-1133">Transmembrane helix</keyword>
<evidence type="ECO:0000313" key="3">
    <source>
        <dbReference type="EMBL" id="CAE0020038.1"/>
    </source>
</evidence>
<organism evidence="3">
    <name type="scientific">Chloropicon laureae</name>
    <dbReference type="NCBI Taxonomy" id="464258"/>
    <lineage>
        <taxon>Eukaryota</taxon>
        <taxon>Viridiplantae</taxon>
        <taxon>Chlorophyta</taxon>
        <taxon>Chloropicophyceae</taxon>
        <taxon>Chloropicales</taxon>
        <taxon>Chloropicaceae</taxon>
        <taxon>Chloropicon</taxon>
    </lineage>
</organism>
<keyword evidence="2" id="KW-0472">Membrane</keyword>
<feature type="compositionally biased region" description="Gly residues" evidence="1">
    <location>
        <begin position="154"/>
        <end position="169"/>
    </location>
</feature>
<evidence type="ECO:0000256" key="2">
    <source>
        <dbReference type="SAM" id="Phobius"/>
    </source>
</evidence>
<accession>A0A7S2Z375</accession>
<dbReference type="EMBL" id="HBHU01007460">
    <property type="protein sequence ID" value="CAE0020038.1"/>
    <property type="molecule type" value="Transcribed_RNA"/>
</dbReference>
<protein>
    <submittedName>
        <fullName evidence="3">Uncharacterized protein</fullName>
    </submittedName>
</protein>
<feature type="region of interest" description="Disordered" evidence="1">
    <location>
        <begin position="1"/>
        <end position="62"/>
    </location>
</feature>